<accession>A0ACB8F6Y1</accession>
<dbReference type="EMBL" id="CM037621">
    <property type="protein sequence ID" value="KAH8001199.1"/>
    <property type="molecule type" value="Genomic_DNA"/>
</dbReference>
<keyword evidence="2" id="KW-1185">Reference proteome</keyword>
<sequence>MIKSASLTGVLLPLLKKETPKGGETSIVPPWADAQERVLKMGEGSPAFWCPPAALQQRPFALNSSQERPSFFHLQPKEMDPASGKGLVSEQKSQASLSTPEQMPATGAHQRMWRLGGRDTLAPCSANTRVCALHREETNSKAPSPRPQIALVQGQGGVRSLSDPGQLQMGADTKWGPETVTQESLGPFDW</sequence>
<name>A0ACB8F6Y1_9SAUR</name>
<reference evidence="1" key="1">
    <citation type="submission" date="2021-08" db="EMBL/GenBank/DDBJ databases">
        <title>The first chromosome-level gecko genome reveals the dynamic sex chromosomes of Neotropical dwarf geckos (Sphaerodactylidae: Sphaerodactylus).</title>
        <authorList>
            <person name="Pinto B.J."/>
            <person name="Keating S.E."/>
            <person name="Gamble T."/>
        </authorList>
    </citation>
    <scope>NUCLEOTIDE SEQUENCE</scope>
    <source>
        <strain evidence="1">TG3544</strain>
    </source>
</reference>
<organism evidence="1 2">
    <name type="scientific">Sphaerodactylus townsendi</name>
    <dbReference type="NCBI Taxonomy" id="933632"/>
    <lineage>
        <taxon>Eukaryota</taxon>
        <taxon>Metazoa</taxon>
        <taxon>Chordata</taxon>
        <taxon>Craniata</taxon>
        <taxon>Vertebrata</taxon>
        <taxon>Euteleostomi</taxon>
        <taxon>Lepidosauria</taxon>
        <taxon>Squamata</taxon>
        <taxon>Bifurcata</taxon>
        <taxon>Gekkota</taxon>
        <taxon>Sphaerodactylidae</taxon>
        <taxon>Sphaerodactylus</taxon>
    </lineage>
</organism>
<proteinExistence type="predicted"/>
<comment type="caution">
    <text evidence="1">The sequence shown here is derived from an EMBL/GenBank/DDBJ whole genome shotgun (WGS) entry which is preliminary data.</text>
</comment>
<evidence type="ECO:0000313" key="1">
    <source>
        <dbReference type="EMBL" id="KAH8001199.1"/>
    </source>
</evidence>
<gene>
    <name evidence="1" type="ORF">K3G42_001944</name>
</gene>
<protein>
    <submittedName>
        <fullName evidence="1">Uncharacterized protein</fullName>
    </submittedName>
</protein>
<dbReference type="Proteomes" id="UP000827872">
    <property type="component" value="Linkage Group LG08"/>
</dbReference>
<evidence type="ECO:0000313" key="2">
    <source>
        <dbReference type="Proteomes" id="UP000827872"/>
    </source>
</evidence>